<feature type="compositionally biased region" description="Basic residues" evidence="4">
    <location>
        <begin position="161"/>
        <end position="171"/>
    </location>
</feature>
<dbReference type="SUPFAM" id="SSF53098">
    <property type="entry name" value="Ribonuclease H-like"/>
    <property type="match status" value="1"/>
</dbReference>
<organism evidence="6 7">
    <name type="scientific">Aeromicrobium phragmitis</name>
    <dbReference type="NCBI Taxonomy" id="2478914"/>
    <lineage>
        <taxon>Bacteria</taxon>
        <taxon>Bacillati</taxon>
        <taxon>Actinomycetota</taxon>
        <taxon>Actinomycetes</taxon>
        <taxon>Propionibacteriales</taxon>
        <taxon>Nocardioidaceae</taxon>
        <taxon>Aeromicrobium</taxon>
    </lineage>
</organism>
<dbReference type="Gene3D" id="3.30.420.10">
    <property type="entry name" value="Ribonuclease H-like superfamily/Ribonuclease H"/>
    <property type="match status" value="1"/>
</dbReference>
<dbReference type="EMBL" id="RDBF01000005">
    <property type="protein sequence ID" value="RLV56086.1"/>
    <property type="molecule type" value="Genomic_DNA"/>
</dbReference>
<evidence type="ECO:0000256" key="1">
    <source>
        <dbReference type="ARBA" id="ARBA00022722"/>
    </source>
</evidence>
<sequence length="534" mass="60481">MRPPLQRRTHGRRHTVRERHHHGADPTGRPEQDHPRARRREAHHPPVRDAPRARSHRRVADGDTRLERGRRDPRGGRARAVRRRPRPRPPAPRRAPGNQGRPDVPIRRARPRPADRRGEAPRGRRAGVRYRRTRGAACERCARDRGRARRPAAGAAGAHARAGRRMHRSGRPRADVAGLRARTSRPDRGPRGRAQGTAAACSPHDGAATERRRHLRRRRHRRQRRRPRTALAAARHEGRATRLGPVDPRSRGIQAVRRDRPRRRHRRPDARVRRRAQHPAGGRRMSTWTRGTVYAFDTETTGVDVHHDRIVTATVVKIVAGQLTDQRSWLINPGVEIPETATAVHGITTEHARENGTAPIIALPEIADVVAGVLRARLPLVAFNAAFDLSILEAELARHDIPTIASRVEAAQWHTLVDPFVLGRGIDNINKAYRKGRKYKLPDLCQRYGVPFTETHDATTDAVGAALLAIAIVEAEEYFAEHGPERLFKFQQTSRRADQRRFRQWVVDNGRTEEYGDIDDGWPLHSRLHQGVLA</sequence>
<dbReference type="NCBIfam" id="NF005927">
    <property type="entry name" value="PRK07942.1"/>
    <property type="match status" value="1"/>
</dbReference>
<evidence type="ECO:0000313" key="6">
    <source>
        <dbReference type="EMBL" id="RLV56086.1"/>
    </source>
</evidence>
<keyword evidence="2" id="KW-0378">Hydrolase</keyword>
<feature type="compositionally biased region" description="Basic residues" evidence="4">
    <location>
        <begin position="259"/>
        <end position="277"/>
    </location>
</feature>
<dbReference type="AlphaFoldDB" id="A0A3L8PL12"/>
<name>A0A3L8PL12_9ACTN</name>
<feature type="compositionally biased region" description="Basic and acidic residues" evidence="4">
    <location>
        <begin position="43"/>
        <end position="75"/>
    </location>
</feature>
<keyword evidence="3" id="KW-0269">Exonuclease</keyword>
<dbReference type="InterPro" id="IPR013520">
    <property type="entry name" value="Ribonucl_H"/>
</dbReference>
<protein>
    <recommendedName>
        <fullName evidence="5">Exonuclease domain-containing protein</fullName>
    </recommendedName>
</protein>
<dbReference type="Pfam" id="PF00929">
    <property type="entry name" value="RNase_T"/>
    <property type="match status" value="1"/>
</dbReference>
<dbReference type="GO" id="GO:0008408">
    <property type="term" value="F:3'-5' exonuclease activity"/>
    <property type="evidence" value="ECO:0007669"/>
    <property type="project" value="TreeGrafter"/>
</dbReference>
<keyword evidence="7" id="KW-1185">Reference proteome</keyword>
<dbReference type="InterPro" id="IPR012337">
    <property type="entry name" value="RNaseH-like_sf"/>
</dbReference>
<dbReference type="SMART" id="SM00479">
    <property type="entry name" value="EXOIII"/>
    <property type="match status" value="1"/>
</dbReference>
<feature type="compositionally biased region" description="Basic residues" evidence="4">
    <location>
        <begin position="76"/>
        <end position="87"/>
    </location>
</feature>
<evidence type="ECO:0000256" key="4">
    <source>
        <dbReference type="SAM" id="MobiDB-lite"/>
    </source>
</evidence>
<dbReference type="OrthoDB" id="190275at2"/>
<dbReference type="CDD" id="cd06127">
    <property type="entry name" value="DEDDh"/>
    <property type="match status" value="1"/>
</dbReference>
<dbReference type="GO" id="GO:0003676">
    <property type="term" value="F:nucleic acid binding"/>
    <property type="evidence" value="ECO:0007669"/>
    <property type="project" value="InterPro"/>
</dbReference>
<evidence type="ECO:0000313" key="7">
    <source>
        <dbReference type="Proteomes" id="UP000282515"/>
    </source>
</evidence>
<proteinExistence type="predicted"/>
<feature type="compositionally biased region" description="Basic residues" evidence="4">
    <location>
        <begin position="1"/>
        <end position="22"/>
    </location>
</feature>
<accession>A0A3L8PL12</accession>
<reference evidence="6 7" key="1">
    <citation type="submission" date="2018-10" db="EMBL/GenBank/DDBJ databases">
        <title>Aeromicrobium sp. 9W16Y-2 whole genome shotgun sequence.</title>
        <authorList>
            <person name="Li F."/>
        </authorList>
    </citation>
    <scope>NUCLEOTIDE SEQUENCE [LARGE SCALE GENOMIC DNA]</scope>
    <source>
        <strain evidence="6 7">9W16Y-2</strain>
    </source>
</reference>
<feature type="compositionally biased region" description="Basic residues" evidence="4">
    <location>
        <begin position="211"/>
        <end position="228"/>
    </location>
</feature>
<evidence type="ECO:0000256" key="2">
    <source>
        <dbReference type="ARBA" id="ARBA00022801"/>
    </source>
</evidence>
<evidence type="ECO:0000259" key="5">
    <source>
        <dbReference type="SMART" id="SM00479"/>
    </source>
</evidence>
<evidence type="ECO:0000256" key="3">
    <source>
        <dbReference type="ARBA" id="ARBA00022839"/>
    </source>
</evidence>
<feature type="domain" description="Exonuclease" evidence="5">
    <location>
        <begin position="292"/>
        <end position="478"/>
    </location>
</feature>
<dbReference type="PANTHER" id="PTHR30231">
    <property type="entry name" value="DNA POLYMERASE III SUBUNIT EPSILON"/>
    <property type="match status" value="1"/>
</dbReference>
<comment type="caution">
    <text evidence="6">The sequence shown here is derived from an EMBL/GenBank/DDBJ whole genome shotgun (WGS) entry which is preliminary data.</text>
</comment>
<feature type="region of interest" description="Disordered" evidence="4">
    <location>
        <begin position="1"/>
        <end position="285"/>
    </location>
</feature>
<gene>
    <name evidence="6" type="ORF">D9V41_09115</name>
</gene>
<feature type="compositionally biased region" description="Basic and acidic residues" evidence="4">
    <location>
        <begin position="112"/>
        <end position="122"/>
    </location>
</feature>
<feature type="compositionally biased region" description="Basic residues" evidence="4">
    <location>
        <begin position="123"/>
        <end position="134"/>
    </location>
</feature>
<dbReference type="GO" id="GO:0005829">
    <property type="term" value="C:cytosol"/>
    <property type="evidence" value="ECO:0007669"/>
    <property type="project" value="TreeGrafter"/>
</dbReference>
<dbReference type="Proteomes" id="UP000282515">
    <property type="component" value="Unassembled WGS sequence"/>
</dbReference>
<dbReference type="InterPro" id="IPR036397">
    <property type="entry name" value="RNaseH_sf"/>
</dbReference>
<feature type="compositionally biased region" description="Low complexity" evidence="4">
    <location>
        <begin position="94"/>
        <end position="103"/>
    </location>
</feature>
<dbReference type="PANTHER" id="PTHR30231:SF4">
    <property type="entry name" value="PROTEIN NEN2"/>
    <property type="match status" value="1"/>
</dbReference>
<feature type="compositionally biased region" description="Low complexity" evidence="4">
    <location>
        <begin position="151"/>
        <end position="160"/>
    </location>
</feature>
<keyword evidence="1" id="KW-0540">Nuclease</keyword>